<name>I4EHS7_9BACT</name>
<evidence type="ECO:0000256" key="1">
    <source>
        <dbReference type="SAM" id="MobiDB-lite"/>
    </source>
</evidence>
<dbReference type="Proteomes" id="UP000004221">
    <property type="component" value="Unassembled WGS sequence"/>
</dbReference>
<dbReference type="RefSeq" id="WP_008478264.1">
    <property type="nucleotide sequence ID" value="NZ_CAGS01000253.1"/>
</dbReference>
<evidence type="ECO:0000313" key="2">
    <source>
        <dbReference type="EMBL" id="CCF84239.1"/>
    </source>
</evidence>
<comment type="caution">
    <text evidence="2">The sequence shown here is derived from an EMBL/GenBank/DDBJ whole genome shotgun (WGS) entry which is preliminary data.</text>
</comment>
<feature type="region of interest" description="Disordered" evidence="1">
    <location>
        <begin position="1"/>
        <end position="22"/>
    </location>
</feature>
<keyword evidence="3" id="KW-1185">Reference proteome</keyword>
<organism evidence="2 3">
    <name type="scientific">Nitrolancea hollandica Lb</name>
    <dbReference type="NCBI Taxonomy" id="1129897"/>
    <lineage>
        <taxon>Bacteria</taxon>
        <taxon>Pseudomonadati</taxon>
        <taxon>Thermomicrobiota</taxon>
        <taxon>Thermomicrobia</taxon>
        <taxon>Sphaerobacterales</taxon>
        <taxon>Sphaerobacterineae</taxon>
        <taxon>Sphaerobacteraceae</taxon>
        <taxon>Nitrolancea</taxon>
    </lineage>
</organism>
<protein>
    <submittedName>
        <fullName evidence="2">Uncharacterized protein</fullName>
    </submittedName>
</protein>
<proteinExistence type="predicted"/>
<accession>I4EHS7</accession>
<sequence>MTHHDQPQHGQGAEEHAPWVPAENVTPEEAEFIKKHWDNLSHTTKHAKWINAVDQHEDHPGQSLATRSHAVIEHWAKERNAVPATVPGTEHEDRAGVLRFNFPGYGGRKLKEISWQEWFKTFDDRQLVFIFQEHMKNGNMSNFFQMDSPFREHE</sequence>
<dbReference type="EMBL" id="CAGS01000253">
    <property type="protein sequence ID" value="CCF84239.1"/>
    <property type="molecule type" value="Genomic_DNA"/>
</dbReference>
<gene>
    <name evidence="2" type="ORF">NITHO_3260005</name>
</gene>
<reference evidence="2 3" key="1">
    <citation type="journal article" date="2012" name="ISME J.">
        <title>Nitrification expanded: discovery, physiology and genomics of a nitrite-oxidizing bacterium from the phylum Chloroflexi.</title>
        <authorList>
            <person name="Sorokin D.Y."/>
            <person name="Lucker S."/>
            <person name="Vejmelkova D."/>
            <person name="Kostrikina N.A."/>
            <person name="Kleerebezem R."/>
            <person name="Rijpstra W.I."/>
            <person name="Damste J.S."/>
            <person name="Le Paslier D."/>
            <person name="Muyzer G."/>
            <person name="Wagner M."/>
            <person name="van Loosdrecht M.C."/>
            <person name="Daims H."/>
        </authorList>
    </citation>
    <scope>NUCLEOTIDE SEQUENCE [LARGE SCALE GENOMIC DNA]</scope>
    <source>
        <strain evidence="3">none</strain>
    </source>
</reference>
<evidence type="ECO:0000313" key="3">
    <source>
        <dbReference type="Proteomes" id="UP000004221"/>
    </source>
</evidence>
<dbReference type="AlphaFoldDB" id="I4EHS7"/>
<feature type="compositionally biased region" description="Basic and acidic residues" evidence="1">
    <location>
        <begin position="1"/>
        <end position="17"/>
    </location>
</feature>